<accession>A0A5M9J8A7</accession>
<gene>
    <name evidence="2" type="ORF">EYC84_009667</name>
</gene>
<dbReference type="EMBL" id="VICG01000013">
    <property type="protein sequence ID" value="KAA8565848.1"/>
    <property type="molecule type" value="Genomic_DNA"/>
</dbReference>
<reference evidence="2 3" key="1">
    <citation type="submission" date="2019-06" db="EMBL/GenBank/DDBJ databases">
        <title>Genome Sequence of the Brown Rot Fungal Pathogen Monilinia fructicola.</title>
        <authorList>
            <person name="De Miccolis Angelini R.M."/>
            <person name="Landi L."/>
            <person name="Abate D."/>
            <person name="Pollastro S."/>
            <person name="Romanazzi G."/>
            <person name="Faretra F."/>
        </authorList>
    </citation>
    <scope>NUCLEOTIDE SEQUENCE [LARGE SCALE GENOMIC DNA]</scope>
    <source>
        <strain evidence="2 3">Mfrc123</strain>
    </source>
</reference>
<name>A0A5M9J8A7_MONFR</name>
<organism evidence="2 3">
    <name type="scientific">Monilinia fructicola</name>
    <name type="common">Brown rot fungus</name>
    <name type="synonym">Ciboria fructicola</name>
    <dbReference type="NCBI Taxonomy" id="38448"/>
    <lineage>
        <taxon>Eukaryota</taxon>
        <taxon>Fungi</taxon>
        <taxon>Dikarya</taxon>
        <taxon>Ascomycota</taxon>
        <taxon>Pezizomycotina</taxon>
        <taxon>Leotiomycetes</taxon>
        <taxon>Helotiales</taxon>
        <taxon>Sclerotiniaceae</taxon>
        <taxon>Monilinia</taxon>
    </lineage>
</organism>
<proteinExistence type="predicted"/>
<feature type="region of interest" description="Disordered" evidence="1">
    <location>
        <begin position="1"/>
        <end position="36"/>
    </location>
</feature>
<comment type="caution">
    <text evidence="2">The sequence shown here is derived from an EMBL/GenBank/DDBJ whole genome shotgun (WGS) entry which is preliminary data.</text>
</comment>
<evidence type="ECO:0000256" key="1">
    <source>
        <dbReference type="SAM" id="MobiDB-lite"/>
    </source>
</evidence>
<dbReference type="AlphaFoldDB" id="A0A5M9J8A7"/>
<evidence type="ECO:0000313" key="2">
    <source>
        <dbReference type="EMBL" id="KAA8565848.1"/>
    </source>
</evidence>
<sequence length="98" mass="10969">MSEMQGSLTVARPGPSWPRPPTGHSTPPFWKREAPPPQLWYSYRSPEARSEMASRKHTGLLFDMLGIQDLAAVTLRGIALTDFATITLFRTQIEATKL</sequence>
<dbReference type="Proteomes" id="UP000322873">
    <property type="component" value="Unassembled WGS sequence"/>
</dbReference>
<keyword evidence="3" id="KW-1185">Reference proteome</keyword>
<evidence type="ECO:0000313" key="3">
    <source>
        <dbReference type="Proteomes" id="UP000322873"/>
    </source>
</evidence>
<protein>
    <submittedName>
        <fullName evidence="2">Uncharacterized protein</fullName>
    </submittedName>
</protein>